<organism evidence="3">
    <name type="scientific">Haemonchus placei</name>
    <name type="common">Barber's pole worm</name>
    <dbReference type="NCBI Taxonomy" id="6290"/>
    <lineage>
        <taxon>Eukaryota</taxon>
        <taxon>Metazoa</taxon>
        <taxon>Ecdysozoa</taxon>
        <taxon>Nematoda</taxon>
        <taxon>Chromadorea</taxon>
        <taxon>Rhabditida</taxon>
        <taxon>Rhabditina</taxon>
        <taxon>Rhabditomorpha</taxon>
        <taxon>Strongyloidea</taxon>
        <taxon>Trichostrongylidae</taxon>
        <taxon>Haemonchus</taxon>
    </lineage>
</organism>
<dbReference type="AlphaFoldDB" id="A0A0N4X0M9"/>
<protein>
    <submittedName>
        <fullName evidence="1 3">Uncharacterized protein</fullName>
    </submittedName>
</protein>
<evidence type="ECO:0000313" key="2">
    <source>
        <dbReference type="Proteomes" id="UP000268014"/>
    </source>
</evidence>
<reference evidence="3" key="1">
    <citation type="submission" date="2017-02" db="UniProtKB">
        <authorList>
            <consortium name="WormBaseParasite"/>
        </authorList>
    </citation>
    <scope>IDENTIFICATION</scope>
</reference>
<sequence>MTERVESSGAHSQAWFTDQILPNTAFTTILTIRPLGDLAKVVPEFRCRVGLSAKLPKVGCSPEIYSCHVCAGYIRNLGEQNFG</sequence>
<proteinExistence type="predicted"/>
<dbReference type="WBParaSite" id="HPLM_0001782501-mRNA-1">
    <property type="protein sequence ID" value="HPLM_0001782501-mRNA-1"/>
    <property type="gene ID" value="HPLM_0001782501"/>
</dbReference>
<dbReference type="Proteomes" id="UP000268014">
    <property type="component" value="Unassembled WGS sequence"/>
</dbReference>
<keyword evidence="2" id="KW-1185">Reference proteome</keyword>
<reference evidence="1 2" key="2">
    <citation type="submission" date="2018-11" db="EMBL/GenBank/DDBJ databases">
        <authorList>
            <consortium name="Pathogen Informatics"/>
        </authorList>
    </citation>
    <scope>NUCLEOTIDE SEQUENCE [LARGE SCALE GENOMIC DNA]</scope>
    <source>
        <strain evidence="1 2">MHpl1</strain>
    </source>
</reference>
<evidence type="ECO:0000313" key="1">
    <source>
        <dbReference type="EMBL" id="VDO67111.1"/>
    </source>
</evidence>
<dbReference type="EMBL" id="UZAF01020164">
    <property type="protein sequence ID" value="VDO67111.1"/>
    <property type="molecule type" value="Genomic_DNA"/>
</dbReference>
<evidence type="ECO:0000313" key="3">
    <source>
        <dbReference type="WBParaSite" id="HPLM_0001782501-mRNA-1"/>
    </source>
</evidence>
<name>A0A0N4X0M9_HAEPC</name>
<accession>A0A0N4X0M9</accession>
<gene>
    <name evidence="1" type="ORF">HPLM_LOCUS17817</name>
</gene>